<dbReference type="InterPro" id="IPR002018">
    <property type="entry name" value="CarbesteraseB"/>
</dbReference>
<evidence type="ECO:0000256" key="2">
    <source>
        <dbReference type="ARBA" id="ARBA00022801"/>
    </source>
</evidence>
<dbReference type="PANTHER" id="PTHR43142">
    <property type="entry name" value="CARBOXYLIC ESTER HYDROLASE"/>
    <property type="match status" value="1"/>
</dbReference>
<comment type="similarity">
    <text evidence="1 3">Belongs to the type-B carboxylesterase/lipase family.</text>
</comment>
<keyword evidence="2 3" id="KW-0378">Hydrolase</keyword>
<evidence type="ECO:0000313" key="6">
    <source>
        <dbReference type="Proteomes" id="UP000886723"/>
    </source>
</evidence>
<sequence length="451" mass="49734">MITYLRYYYDGIFHFKGVPYAKARRFCRPQPADAWEGVLDAVNYGCVCPLLELPRPTGELMVPHRYWVMDEDCLNLNIWTPRLDGGKRPVMVWLHGGGFFAGSAIEQLAYEGGNMSRNGDVVVVSVNHRLNILGYFDLSDFGEEYANSGNAGTDDLVAALRWIRGNIASFGGDPDNVTLFGQSGGGAKITALLQTPEADGLFAKGIIMSGVIGPVLTDVEESGKPLAEALLKELGLSGIHQLETVPYALLAGAYQKVKPQLEREGVCMDWAPHPNKFYLGDPAVHGFRKETSGVPLIVGSVFGEFSSFEPCPFDRQHITREEGVSLTASLLGEKAAKEVTGLFEAAYPERPTADLLLLDTMFREPEIRYIQQRTALGGKVWSYLFNLDLPLDGGRTPWHCSDIPYVFHNTELVPCTQEKGVTQRVETQIFSAVMAFARTGDPQNPSIVHWP</sequence>
<dbReference type="InterPro" id="IPR029058">
    <property type="entry name" value="AB_hydrolase_fold"/>
</dbReference>
<dbReference type="PROSITE" id="PS00122">
    <property type="entry name" value="CARBOXYLESTERASE_B_1"/>
    <property type="match status" value="1"/>
</dbReference>
<dbReference type="EMBL" id="DVON01000226">
    <property type="protein sequence ID" value="HIV13592.1"/>
    <property type="molecule type" value="Genomic_DNA"/>
</dbReference>
<dbReference type="Pfam" id="PF00135">
    <property type="entry name" value="COesterase"/>
    <property type="match status" value="1"/>
</dbReference>
<dbReference type="GO" id="GO:0016787">
    <property type="term" value="F:hydrolase activity"/>
    <property type="evidence" value="ECO:0007669"/>
    <property type="project" value="UniProtKB-KW"/>
</dbReference>
<reference evidence="5" key="1">
    <citation type="submission" date="2020-10" db="EMBL/GenBank/DDBJ databases">
        <authorList>
            <person name="Gilroy R."/>
        </authorList>
    </citation>
    <scope>NUCLEOTIDE SEQUENCE</scope>
    <source>
        <strain evidence="5">ChiBcec2-4451</strain>
    </source>
</reference>
<evidence type="ECO:0000256" key="3">
    <source>
        <dbReference type="RuleBase" id="RU361235"/>
    </source>
</evidence>
<feature type="non-terminal residue" evidence="5">
    <location>
        <position position="451"/>
    </location>
</feature>
<proteinExistence type="inferred from homology"/>
<dbReference type="EC" id="3.1.1.-" evidence="3"/>
<dbReference type="PANTHER" id="PTHR43142:SF1">
    <property type="entry name" value="CARBOXYLIC ESTER HYDROLASE"/>
    <property type="match status" value="1"/>
</dbReference>
<dbReference type="SUPFAM" id="SSF53474">
    <property type="entry name" value="alpha/beta-Hydrolases"/>
    <property type="match status" value="1"/>
</dbReference>
<gene>
    <name evidence="5" type="ORF">IAA63_10705</name>
</gene>
<dbReference type="AlphaFoldDB" id="A0A9D1NVB8"/>
<protein>
    <recommendedName>
        <fullName evidence="3">Carboxylic ester hydrolase</fullName>
        <ecNumber evidence="3">3.1.1.-</ecNumber>
    </recommendedName>
</protein>
<evidence type="ECO:0000313" key="5">
    <source>
        <dbReference type="EMBL" id="HIV13592.1"/>
    </source>
</evidence>
<feature type="domain" description="Carboxylesterase type B" evidence="4">
    <location>
        <begin position="13"/>
        <end position="451"/>
    </location>
</feature>
<dbReference type="Proteomes" id="UP000886723">
    <property type="component" value="Unassembled WGS sequence"/>
</dbReference>
<dbReference type="Gene3D" id="3.40.50.1820">
    <property type="entry name" value="alpha/beta hydrolase"/>
    <property type="match status" value="1"/>
</dbReference>
<name>A0A9D1NVB8_9FIRM</name>
<organism evidence="5 6">
    <name type="scientific">Candidatus Pullilachnospira stercoravium</name>
    <dbReference type="NCBI Taxonomy" id="2840913"/>
    <lineage>
        <taxon>Bacteria</taxon>
        <taxon>Bacillati</taxon>
        <taxon>Bacillota</taxon>
        <taxon>Clostridia</taxon>
        <taxon>Lachnospirales</taxon>
        <taxon>Lachnospiraceae</taxon>
        <taxon>Lachnospiraceae incertae sedis</taxon>
        <taxon>Candidatus Pullilachnospira</taxon>
    </lineage>
</organism>
<comment type="caution">
    <text evidence="5">The sequence shown here is derived from an EMBL/GenBank/DDBJ whole genome shotgun (WGS) entry which is preliminary data.</text>
</comment>
<accession>A0A9D1NVB8</accession>
<dbReference type="InterPro" id="IPR019826">
    <property type="entry name" value="Carboxylesterase_B_AS"/>
</dbReference>
<evidence type="ECO:0000256" key="1">
    <source>
        <dbReference type="ARBA" id="ARBA00005964"/>
    </source>
</evidence>
<reference evidence="5" key="2">
    <citation type="journal article" date="2021" name="PeerJ">
        <title>Extensive microbial diversity within the chicken gut microbiome revealed by metagenomics and culture.</title>
        <authorList>
            <person name="Gilroy R."/>
            <person name="Ravi A."/>
            <person name="Getino M."/>
            <person name="Pursley I."/>
            <person name="Horton D.L."/>
            <person name="Alikhan N.F."/>
            <person name="Baker D."/>
            <person name="Gharbi K."/>
            <person name="Hall N."/>
            <person name="Watson M."/>
            <person name="Adriaenssens E.M."/>
            <person name="Foster-Nyarko E."/>
            <person name="Jarju S."/>
            <person name="Secka A."/>
            <person name="Antonio M."/>
            <person name="Oren A."/>
            <person name="Chaudhuri R.R."/>
            <person name="La Ragione R."/>
            <person name="Hildebrand F."/>
            <person name="Pallen M.J."/>
        </authorList>
    </citation>
    <scope>NUCLEOTIDE SEQUENCE</scope>
    <source>
        <strain evidence="5">ChiBcec2-4451</strain>
    </source>
</reference>
<evidence type="ECO:0000259" key="4">
    <source>
        <dbReference type="Pfam" id="PF00135"/>
    </source>
</evidence>